<accession>A0ABR2BNV6</accession>
<gene>
    <name evidence="1" type="ORF">V6N12_044500</name>
</gene>
<dbReference type="Proteomes" id="UP001472677">
    <property type="component" value="Unassembled WGS sequence"/>
</dbReference>
<sequence length="144" mass="16662">MVLSCFDWEDGSRMSESRVQRHHRRRNGELVGPCPAHKYCIATAIRTWNEAWSRGMNDGCTYKSDGSEILGYDSIGRWLFVNGIDLIWLWRGSDQGWFQGRKARNGCLEGPKYLIEVRKFGSWFKVDSGRGGIPKRRESTTVWK</sequence>
<organism evidence="1 2">
    <name type="scientific">Hibiscus sabdariffa</name>
    <name type="common">roselle</name>
    <dbReference type="NCBI Taxonomy" id="183260"/>
    <lineage>
        <taxon>Eukaryota</taxon>
        <taxon>Viridiplantae</taxon>
        <taxon>Streptophyta</taxon>
        <taxon>Embryophyta</taxon>
        <taxon>Tracheophyta</taxon>
        <taxon>Spermatophyta</taxon>
        <taxon>Magnoliopsida</taxon>
        <taxon>eudicotyledons</taxon>
        <taxon>Gunneridae</taxon>
        <taxon>Pentapetalae</taxon>
        <taxon>rosids</taxon>
        <taxon>malvids</taxon>
        <taxon>Malvales</taxon>
        <taxon>Malvaceae</taxon>
        <taxon>Malvoideae</taxon>
        <taxon>Hibiscus</taxon>
    </lineage>
</organism>
<name>A0ABR2BNV6_9ROSI</name>
<evidence type="ECO:0000313" key="2">
    <source>
        <dbReference type="Proteomes" id="UP001472677"/>
    </source>
</evidence>
<comment type="caution">
    <text evidence="1">The sequence shown here is derived from an EMBL/GenBank/DDBJ whole genome shotgun (WGS) entry which is preliminary data.</text>
</comment>
<reference evidence="1 2" key="1">
    <citation type="journal article" date="2024" name="G3 (Bethesda)">
        <title>Genome assembly of Hibiscus sabdariffa L. provides insights into metabolisms of medicinal natural products.</title>
        <authorList>
            <person name="Kim T."/>
        </authorList>
    </citation>
    <scope>NUCLEOTIDE SEQUENCE [LARGE SCALE GENOMIC DNA]</scope>
    <source>
        <strain evidence="1">TK-2024</strain>
        <tissue evidence="1">Old leaves</tissue>
    </source>
</reference>
<protein>
    <submittedName>
        <fullName evidence="1">Uncharacterized protein</fullName>
    </submittedName>
</protein>
<dbReference type="EMBL" id="JBBPBM010000099">
    <property type="protein sequence ID" value="KAK8508584.1"/>
    <property type="molecule type" value="Genomic_DNA"/>
</dbReference>
<proteinExistence type="predicted"/>
<keyword evidence="2" id="KW-1185">Reference proteome</keyword>
<evidence type="ECO:0000313" key="1">
    <source>
        <dbReference type="EMBL" id="KAK8508584.1"/>
    </source>
</evidence>